<dbReference type="PROSITE" id="PS00136">
    <property type="entry name" value="SUBTILASE_ASP"/>
    <property type="match status" value="1"/>
</dbReference>
<dbReference type="InterPro" id="IPR023828">
    <property type="entry name" value="Peptidase_S8_Ser-AS"/>
</dbReference>
<dbReference type="PROSITE" id="PS00138">
    <property type="entry name" value="SUBTILASE_SER"/>
    <property type="match status" value="1"/>
</dbReference>
<dbReference type="GO" id="GO:0005576">
    <property type="term" value="C:extracellular region"/>
    <property type="evidence" value="ECO:0007669"/>
    <property type="project" value="UniProtKB-ARBA"/>
</dbReference>
<dbReference type="Pfam" id="PF00082">
    <property type="entry name" value="Peptidase_S8"/>
    <property type="match status" value="1"/>
</dbReference>
<keyword evidence="3 8" id="KW-0732">Signal</keyword>
<feature type="domain" description="Inhibitor I9" evidence="10">
    <location>
        <begin position="33"/>
        <end position="103"/>
    </location>
</feature>
<organism evidence="11 12">
    <name type="scientific">Trichodelitschia bisporula</name>
    <dbReference type="NCBI Taxonomy" id="703511"/>
    <lineage>
        <taxon>Eukaryota</taxon>
        <taxon>Fungi</taxon>
        <taxon>Dikarya</taxon>
        <taxon>Ascomycota</taxon>
        <taxon>Pezizomycotina</taxon>
        <taxon>Dothideomycetes</taxon>
        <taxon>Dothideomycetes incertae sedis</taxon>
        <taxon>Phaeotrichales</taxon>
        <taxon>Phaeotrichaceae</taxon>
        <taxon>Trichodelitschia</taxon>
    </lineage>
</organism>
<feature type="active site" description="Charge relay system" evidence="6">
    <location>
        <position position="351"/>
    </location>
</feature>
<evidence type="ECO:0000313" key="12">
    <source>
        <dbReference type="Proteomes" id="UP000799640"/>
    </source>
</evidence>
<evidence type="ECO:0000256" key="5">
    <source>
        <dbReference type="ARBA" id="ARBA00022825"/>
    </source>
</evidence>
<dbReference type="PANTHER" id="PTHR43806">
    <property type="entry name" value="PEPTIDASE S8"/>
    <property type="match status" value="1"/>
</dbReference>
<dbReference type="AlphaFoldDB" id="A0A6G1I8R2"/>
<dbReference type="PRINTS" id="PR00723">
    <property type="entry name" value="SUBTILISIN"/>
</dbReference>
<accession>A0A6G1I8R2</accession>
<feature type="active site" description="Charge relay system" evidence="6">
    <location>
        <position position="161"/>
    </location>
</feature>
<dbReference type="SUPFAM" id="SSF52743">
    <property type="entry name" value="Subtilisin-like"/>
    <property type="match status" value="1"/>
</dbReference>
<evidence type="ECO:0000256" key="7">
    <source>
        <dbReference type="RuleBase" id="RU003355"/>
    </source>
</evidence>
<dbReference type="SUPFAM" id="SSF54897">
    <property type="entry name" value="Protease propeptides/inhibitors"/>
    <property type="match status" value="1"/>
</dbReference>
<dbReference type="InterPro" id="IPR015500">
    <property type="entry name" value="Peptidase_S8_subtilisin-rel"/>
</dbReference>
<evidence type="ECO:0000256" key="4">
    <source>
        <dbReference type="ARBA" id="ARBA00022801"/>
    </source>
</evidence>
<dbReference type="Gene3D" id="3.30.70.80">
    <property type="entry name" value="Peptidase S8 propeptide/proteinase inhibitor I9"/>
    <property type="match status" value="1"/>
</dbReference>
<evidence type="ECO:0000259" key="9">
    <source>
        <dbReference type="Pfam" id="PF00082"/>
    </source>
</evidence>
<dbReference type="Proteomes" id="UP000799640">
    <property type="component" value="Unassembled WGS sequence"/>
</dbReference>
<proteinExistence type="inferred from homology"/>
<dbReference type="InterPro" id="IPR010259">
    <property type="entry name" value="S8pro/Inhibitor_I9"/>
</dbReference>
<dbReference type="InterPro" id="IPR050131">
    <property type="entry name" value="Peptidase_S8_subtilisin-like"/>
</dbReference>
<dbReference type="Gene3D" id="3.40.50.200">
    <property type="entry name" value="Peptidase S8/S53 domain"/>
    <property type="match status" value="1"/>
</dbReference>
<feature type="signal peptide" evidence="8">
    <location>
        <begin position="1"/>
        <end position="15"/>
    </location>
</feature>
<feature type="chain" id="PRO_5026002829" evidence="8">
    <location>
        <begin position="16"/>
        <end position="408"/>
    </location>
</feature>
<comment type="similarity">
    <text evidence="1 6 7">Belongs to the peptidase S8 family.</text>
</comment>
<gene>
    <name evidence="11" type="ORF">EJ06DRAFT_469403</name>
</gene>
<name>A0A6G1I8R2_9PEZI</name>
<reference evidence="11" key="1">
    <citation type="journal article" date="2020" name="Stud. Mycol.">
        <title>101 Dothideomycetes genomes: a test case for predicting lifestyles and emergence of pathogens.</title>
        <authorList>
            <person name="Haridas S."/>
            <person name="Albert R."/>
            <person name="Binder M."/>
            <person name="Bloem J."/>
            <person name="Labutti K."/>
            <person name="Salamov A."/>
            <person name="Andreopoulos B."/>
            <person name="Baker S."/>
            <person name="Barry K."/>
            <person name="Bills G."/>
            <person name="Bluhm B."/>
            <person name="Cannon C."/>
            <person name="Castanera R."/>
            <person name="Culley D."/>
            <person name="Daum C."/>
            <person name="Ezra D."/>
            <person name="Gonzalez J."/>
            <person name="Henrissat B."/>
            <person name="Kuo A."/>
            <person name="Liang C."/>
            <person name="Lipzen A."/>
            <person name="Lutzoni F."/>
            <person name="Magnuson J."/>
            <person name="Mondo S."/>
            <person name="Nolan M."/>
            <person name="Ohm R."/>
            <person name="Pangilinan J."/>
            <person name="Park H.-J."/>
            <person name="Ramirez L."/>
            <person name="Alfaro M."/>
            <person name="Sun H."/>
            <person name="Tritt A."/>
            <person name="Yoshinaga Y."/>
            <person name="Zwiers L.-H."/>
            <person name="Turgeon B."/>
            <person name="Goodwin S."/>
            <person name="Spatafora J."/>
            <person name="Crous P."/>
            <person name="Grigoriev I."/>
        </authorList>
    </citation>
    <scope>NUCLEOTIDE SEQUENCE</scope>
    <source>
        <strain evidence="11">CBS 262.69</strain>
    </source>
</reference>
<dbReference type="InterPro" id="IPR000209">
    <property type="entry name" value="Peptidase_S8/S53_dom"/>
</dbReference>
<evidence type="ECO:0000256" key="1">
    <source>
        <dbReference type="ARBA" id="ARBA00011073"/>
    </source>
</evidence>
<dbReference type="GO" id="GO:0004252">
    <property type="term" value="F:serine-type endopeptidase activity"/>
    <property type="evidence" value="ECO:0007669"/>
    <property type="project" value="UniProtKB-UniRule"/>
</dbReference>
<dbReference type="InterPro" id="IPR036852">
    <property type="entry name" value="Peptidase_S8/S53_dom_sf"/>
</dbReference>
<dbReference type="OrthoDB" id="206201at2759"/>
<dbReference type="InterPro" id="IPR022398">
    <property type="entry name" value="Peptidase_S8_His-AS"/>
</dbReference>
<protein>
    <submittedName>
        <fullName evidence="11">Oryzin</fullName>
    </submittedName>
</protein>
<dbReference type="FunFam" id="3.40.50.200:FF:000007">
    <property type="entry name" value="Subtilisin-like serine protease"/>
    <property type="match status" value="1"/>
</dbReference>
<dbReference type="InterPro" id="IPR034193">
    <property type="entry name" value="PCSK9_ProteinaseK-like"/>
</dbReference>
<evidence type="ECO:0000256" key="6">
    <source>
        <dbReference type="PROSITE-ProRule" id="PRU01240"/>
    </source>
</evidence>
<evidence type="ECO:0000259" key="10">
    <source>
        <dbReference type="Pfam" id="PF05922"/>
    </source>
</evidence>
<evidence type="ECO:0000256" key="2">
    <source>
        <dbReference type="ARBA" id="ARBA00022670"/>
    </source>
</evidence>
<keyword evidence="5 6" id="KW-0720">Serine protease</keyword>
<dbReference type="GO" id="GO:0006508">
    <property type="term" value="P:proteolysis"/>
    <property type="evidence" value="ECO:0007669"/>
    <property type="project" value="UniProtKB-KW"/>
</dbReference>
<evidence type="ECO:0000256" key="8">
    <source>
        <dbReference type="SAM" id="SignalP"/>
    </source>
</evidence>
<evidence type="ECO:0000256" key="3">
    <source>
        <dbReference type="ARBA" id="ARBA00022729"/>
    </source>
</evidence>
<feature type="active site" description="Charge relay system" evidence="6">
    <location>
        <position position="192"/>
    </location>
</feature>
<dbReference type="PROSITE" id="PS51892">
    <property type="entry name" value="SUBTILASE"/>
    <property type="match status" value="1"/>
</dbReference>
<evidence type="ECO:0000313" key="11">
    <source>
        <dbReference type="EMBL" id="KAF2404688.1"/>
    </source>
</evidence>
<feature type="domain" description="Peptidase S8/S53" evidence="9">
    <location>
        <begin position="159"/>
        <end position="376"/>
    </location>
</feature>
<dbReference type="PROSITE" id="PS00137">
    <property type="entry name" value="SUBTILASE_HIS"/>
    <property type="match status" value="1"/>
</dbReference>
<keyword evidence="12" id="KW-1185">Reference proteome</keyword>
<dbReference type="EMBL" id="ML996688">
    <property type="protein sequence ID" value="KAF2404688.1"/>
    <property type="molecule type" value="Genomic_DNA"/>
</dbReference>
<dbReference type="CDD" id="cd04077">
    <property type="entry name" value="Peptidases_S8_PCSK9_ProteinaseK_like"/>
    <property type="match status" value="1"/>
</dbReference>
<dbReference type="Pfam" id="PF05922">
    <property type="entry name" value="Inhibitor_I9"/>
    <property type="match status" value="1"/>
</dbReference>
<dbReference type="PANTHER" id="PTHR43806:SF58">
    <property type="entry name" value="ALKALINE PROTEASE 1-RELATED"/>
    <property type="match status" value="1"/>
</dbReference>
<sequence length="408" mass="42303">MRYITALAALPFALGAPTLNTRADAAAEAAPGKYIVVLKPDAPAPAAAPATGPGIMSTSAVAAAEKTHIYGVGNFKGFAASLTSVQLAALQADSTVAYIVTDKREAHTMDVSAADQAQWGRITSQANATWGLARISHRDAGTTEYRFAASAGAGTCAYIVDTGVYAEHPEFEGRATFLKNFATTATTDDNGHGTHVSGTIGSKTYGVAKKTKLFGIKVLDEYGYGAWSDIIAGIQYAVEDSKNRTEECPNGYVANMSLGGPRNQALNDVVKEAVEAGIFFAVAAGNEAVNTDASSPSSEPTAFTVGATDYQDQITSFSNYGWLVDGFAPGLDIESTWIGGPTATNIISGTSMASPHMAGLAAYLQGVYGQQDPAALALRIKSMSTVGKVKNIFPNTGTPNLLAFNGAL</sequence>
<dbReference type="InterPro" id="IPR023827">
    <property type="entry name" value="Peptidase_S8_Asp-AS"/>
</dbReference>
<keyword evidence="4 6" id="KW-0378">Hydrolase</keyword>
<dbReference type="InterPro" id="IPR037045">
    <property type="entry name" value="S8pro/Inhibitor_I9_sf"/>
</dbReference>
<keyword evidence="2 6" id="KW-0645">Protease</keyword>